<evidence type="ECO:0000313" key="3">
    <source>
        <dbReference type="Proteomes" id="UP001234989"/>
    </source>
</evidence>
<accession>A0AAF0Q0E7</accession>
<dbReference type="EMBL" id="CP133613">
    <property type="protein sequence ID" value="WMV14412.1"/>
    <property type="molecule type" value="Genomic_DNA"/>
</dbReference>
<proteinExistence type="predicted"/>
<dbReference type="Proteomes" id="UP001234989">
    <property type="component" value="Chromosome 2"/>
</dbReference>
<feature type="region of interest" description="Disordered" evidence="1">
    <location>
        <begin position="73"/>
        <end position="97"/>
    </location>
</feature>
<gene>
    <name evidence="2" type="ORF">MTR67_007797</name>
</gene>
<name>A0AAF0Q0E7_SOLVR</name>
<sequence>MQILRSCKCNPRLPSTDRRSDHDPCWWSVVPTATPPHLSSEKLAKSRHTNRPTVHRLDHGPWSVSMDQDLIYPASDTNYDRPARTVDRSTVHRSDRR</sequence>
<feature type="region of interest" description="Disordered" evidence="1">
    <location>
        <begin position="1"/>
        <end position="21"/>
    </location>
</feature>
<reference evidence="2" key="1">
    <citation type="submission" date="2023-08" db="EMBL/GenBank/DDBJ databases">
        <title>A de novo genome assembly of Solanum verrucosum Schlechtendal, a Mexican diploid species geographically isolated from the other diploid A-genome species in potato relatives.</title>
        <authorList>
            <person name="Hosaka K."/>
        </authorList>
    </citation>
    <scope>NUCLEOTIDE SEQUENCE</scope>
    <source>
        <tissue evidence="2">Young leaves</tissue>
    </source>
</reference>
<protein>
    <submittedName>
        <fullName evidence="2">Uncharacterized protein</fullName>
    </submittedName>
</protein>
<organism evidence="2 3">
    <name type="scientific">Solanum verrucosum</name>
    <dbReference type="NCBI Taxonomy" id="315347"/>
    <lineage>
        <taxon>Eukaryota</taxon>
        <taxon>Viridiplantae</taxon>
        <taxon>Streptophyta</taxon>
        <taxon>Embryophyta</taxon>
        <taxon>Tracheophyta</taxon>
        <taxon>Spermatophyta</taxon>
        <taxon>Magnoliopsida</taxon>
        <taxon>eudicotyledons</taxon>
        <taxon>Gunneridae</taxon>
        <taxon>Pentapetalae</taxon>
        <taxon>asterids</taxon>
        <taxon>lamiids</taxon>
        <taxon>Solanales</taxon>
        <taxon>Solanaceae</taxon>
        <taxon>Solanoideae</taxon>
        <taxon>Solaneae</taxon>
        <taxon>Solanum</taxon>
    </lineage>
</organism>
<feature type="compositionally biased region" description="Basic residues" evidence="1">
    <location>
        <begin position="45"/>
        <end position="54"/>
    </location>
</feature>
<dbReference type="AlphaFoldDB" id="A0AAF0Q0E7"/>
<keyword evidence="3" id="KW-1185">Reference proteome</keyword>
<feature type="compositionally biased region" description="Basic and acidic residues" evidence="1">
    <location>
        <begin position="78"/>
        <end position="97"/>
    </location>
</feature>
<evidence type="ECO:0000313" key="2">
    <source>
        <dbReference type="EMBL" id="WMV14412.1"/>
    </source>
</evidence>
<feature type="region of interest" description="Disordered" evidence="1">
    <location>
        <begin position="34"/>
        <end position="60"/>
    </location>
</feature>
<evidence type="ECO:0000256" key="1">
    <source>
        <dbReference type="SAM" id="MobiDB-lite"/>
    </source>
</evidence>